<name>A0ABY5DRH7_9ACTN</name>
<organism evidence="5 6">
    <name type="scientific">Paraconexibacter antarcticus</name>
    <dbReference type="NCBI Taxonomy" id="2949664"/>
    <lineage>
        <taxon>Bacteria</taxon>
        <taxon>Bacillati</taxon>
        <taxon>Actinomycetota</taxon>
        <taxon>Thermoleophilia</taxon>
        <taxon>Solirubrobacterales</taxon>
        <taxon>Paraconexibacteraceae</taxon>
        <taxon>Paraconexibacter</taxon>
    </lineage>
</organism>
<dbReference type="InterPro" id="IPR042070">
    <property type="entry name" value="PucR_C-HTH_sf"/>
</dbReference>
<dbReference type="PANTHER" id="PTHR33744:SF1">
    <property type="entry name" value="DNA-BINDING TRANSCRIPTIONAL ACTIVATOR ADER"/>
    <property type="match status" value="1"/>
</dbReference>
<dbReference type="EMBL" id="CP098502">
    <property type="protein sequence ID" value="UTI63682.1"/>
    <property type="molecule type" value="Genomic_DNA"/>
</dbReference>
<dbReference type="Pfam" id="PF14361">
    <property type="entry name" value="RsbRD_N"/>
    <property type="match status" value="1"/>
</dbReference>
<evidence type="ECO:0000313" key="5">
    <source>
        <dbReference type="EMBL" id="UTI63682.1"/>
    </source>
</evidence>
<dbReference type="Pfam" id="PF13556">
    <property type="entry name" value="HTH_30"/>
    <property type="match status" value="1"/>
</dbReference>
<gene>
    <name evidence="5" type="ORF">NBH00_20350</name>
</gene>
<protein>
    <submittedName>
        <fullName evidence="5">Helix-turn-helix domain-containing protein</fullName>
    </submittedName>
</protein>
<evidence type="ECO:0000256" key="1">
    <source>
        <dbReference type="ARBA" id="ARBA00006754"/>
    </source>
</evidence>
<feature type="domain" description="CdaR GGDEF-like" evidence="4">
    <location>
        <begin position="172"/>
        <end position="295"/>
    </location>
</feature>
<evidence type="ECO:0000259" key="2">
    <source>
        <dbReference type="Pfam" id="PF13556"/>
    </source>
</evidence>
<dbReference type="Pfam" id="PF17853">
    <property type="entry name" value="GGDEF_2"/>
    <property type="match status" value="1"/>
</dbReference>
<dbReference type="InterPro" id="IPR025736">
    <property type="entry name" value="PucR_C-HTH_dom"/>
</dbReference>
<dbReference type="InterPro" id="IPR025751">
    <property type="entry name" value="RsbRD_N_dom"/>
</dbReference>
<reference evidence="5 6" key="1">
    <citation type="submission" date="2022-06" db="EMBL/GenBank/DDBJ databases">
        <title>Paraconexibacter antarcticus.</title>
        <authorList>
            <person name="Kim C.S."/>
        </authorList>
    </citation>
    <scope>NUCLEOTIDE SEQUENCE [LARGE SCALE GENOMIC DNA]</scope>
    <source>
        <strain evidence="5 6">02-257</strain>
    </source>
</reference>
<dbReference type="RefSeq" id="WP_254570406.1">
    <property type="nucleotide sequence ID" value="NZ_CP098502.1"/>
</dbReference>
<dbReference type="Gene3D" id="1.10.10.2840">
    <property type="entry name" value="PucR C-terminal helix-turn-helix domain"/>
    <property type="match status" value="1"/>
</dbReference>
<dbReference type="Proteomes" id="UP001056035">
    <property type="component" value="Chromosome"/>
</dbReference>
<dbReference type="InterPro" id="IPR041522">
    <property type="entry name" value="CdaR_GGDEF"/>
</dbReference>
<evidence type="ECO:0000313" key="6">
    <source>
        <dbReference type="Proteomes" id="UP001056035"/>
    </source>
</evidence>
<dbReference type="PANTHER" id="PTHR33744">
    <property type="entry name" value="CARBOHYDRATE DIACID REGULATOR"/>
    <property type="match status" value="1"/>
</dbReference>
<feature type="domain" description="PucR C-terminal helix-turn-helix" evidence="2">
    <location>
        <begin position="345"/>
        <end position="399"/>
    </location>
</feature>
<sequence>MRTLEQLLADDLDVALTTYSALVMARIRADIPELAVDPEVEVAATLGTESILREFARVLRLGLEDGFVTPPQSLAYGRRAARAGVSLAALLRSYRVGQAAMFTRAAELADAHRVPDAADAIVRLGVLSFAFADAAMSDVTAEFEREREALLRATYVRRDATIRALLTGARVDLDAAELTLGHRLRGVTHRAVLAWRPPGAGEDATAGGPDALREALAAALADAAAPRPLLLSEGELAVAWLHAGGEGDPGTAAEPRWASVVTALEPLAAQVAVGAPAAGPEGFARTRRQAGLARAVARRDQARRLTHYGDVALAALLTRDPDAASAFAADELGGLAARTPAMATLRATLTAYLAAGHDRTRTAHVLGVHRNTVARRLQRVHELLGHDVATRGRELDAALAVVDVLGAA</sequence>
<keyword evidence="6" id="KW-1185">Reference proteome</keyword>
<evidence type="ECO:0000259" key="4">
    <source>
        <dbReference type="Pfam" id="PF17853"/>
    </source>
</evidence>
<evidence type="ECO:0000259" key="3">
    <source>
        <dbReference type="Pfam" id="PF14361"/>
    </source>
</evidence>
<dbReference type="InterPro" id="IPR051448">
    <property type="entry name" value="CdaR-like_regulators"/>
</dbReference>
<feature type="domain" description="RsbT co-antagonist protein RsbRD N-terminal" evidence="3">
    <location>
        <begin position="22"/>
        <end position="155"/>
    </location>
</feature>
<accession>A0ABY5DRH7</accession>
<proteinExistence type="inferred from homology"/>
<comment type="similarity">
    <text evidence="1">Belongs to the CdaR family.</text>
</comment>